<protein>
    <submittedName>
        <fullName evidence="2">DUF5675 family protein</fullName>
    </submittedName>
</protein>
<dbReference type="InterPro" id="IPR043732">
    <property type="entry name" value="DUF5675"/>
</dbReference>
<keyword evidence="3" id="KW-1185">Reference proteome</keyword>
<dbReference type="RefSeq" id="WP_346581861.1">
    <property type="nucleotide sequence ID" value="NZ_JBDJNQ010000008.1"/>
</dbReference>
<dbReference type="Pfam" id="PF18925">
    <property type="entry name" value="DUF5675"/>
    <property type="match status" value="1"/>
</dbReference>
<dbReference type="EMBL" id="JBDJNQ010000008">
    <property type="protein sequence ID" value="MEN5379071.1"/>
    <property type="molecule type" value="Genomic_DNA"/>
</dbReference>
<evidence type="ECO:0000259" key="1">
    <source>
        <dbReference type="Pfam" id="PF18925"/>
    </source>
</evidence>
<evidence type="ECO:0000313" key="2">
    <source>
        <dbReference type="EMBL" id="MEN5379071.1"/>
    </source>
</evidence>
<feature type="domain" description="DUF5675" evidence="1">
    <location>
        <begin position="7"/>
        <end position="132"/>
    </location>
</feature>
<comment type="caution">
    <text evidence="2">The sequence shown here is derived from an EMBL/GenBank/DDBJ whole genome shotgun (WGS) entry which is preliminary data.</text>
</comment>
<name>A0ABV0BWA3_9SPHI</name>
<proteinExistence type="predicted"/>
<gene>
    <name evidence="2" type="ORF">ABE541_17540</name>
</gene>
<sequence length="153" mass="17240">MKSVLQVLRKQQGKNSTLSEIYLNNQFICYGLEDIPRPKKIAGSTSIPVGIYPLGFNKDGGMNGNYYDRFPKLHRGMIEIKSIPGFSYVYIHIGNTHKETAGCLLVGTGYLLEKEDYRLVQSVTAYKKLYGMLVEMMEKGEVFIEVTSEGVTQ</sequence>
<organism evidence="2 3">
    <name type="scientific">Sphingobacterium kitahiroshimense</name>
    <dbReference type="NCBI Taxonomy" id="470446"/>
    <lineage>
        <taxon>Bacteria</taxon>
        <taxon>Pseudomonadati</taxon>
        <taxon>Bacteroidota</taxon>
        <taxon>Sphingobacteriia</taxon>
        <taxon>Sphingobacteriales</taxon>
        <taxon>Sphingobacteriaceae</taxon>
        <taxon>Sphingobacterium</taxon>
    </lineage>
</organism>
<evidence type="ECO:0000313" key="3">
    <source>
        <dbReference type="Proteomes" id="UP001409291"/>
    </source>
</evidence>
<accession>A0ABV0BWA3</accession>
<reference evidence="2 3" key="1">
    <citation type="submission" date="2024-04" db="EMBL/GenBank/DDBJ databases">
        <title>WGS of bacteria from Torrens River.</title>
        <authorList>
            <person name="Wyrsch E.R."/>
            <person name="Drigo B."/>
        </authorList>
    </citation>
    <scope>NUCLEOTIDE SEQUENCE [LARGE SCALE GENOMIC DNA]</scope>
    <source>
        <strain evidence="2 3">TWI391</strain>
    </source>
</reference>
<dbReference type="Proteomes" id="UP001409291">
    <property type="component" value="Unassembled WGS sequence"/>
</dbReference>